<organism evidence="3 4">
    <name type="scientific">Caerostris extrusa</name>
    <name type="common">Bark spider</name>
    <name type="synonym">Caerostris bankana</name>
    <dbReference type="NCBI Taxonomy" id="172846"/>
    <lineage>
        <taxon>Eukaryota</taxon>
        <taxon>Metazoa</taxon>
        <taxon>Ecdysozoa</taxon>
        <taxon>Arthropoda</taxon>
        <taxon>Chelicerata</taxon>
        <taxon>Arachnida</taxon>
        <taxon>Araneae</taxon>
        <taxon>Araneomorphae</taxon>
        <taxon>Entelegynae</taxon>
        <taxon>Araneoidea</taxon>
        <taxon>Araneidae</taxon>
        <taxon>Caerostris</taxon>
    </lineage>
</organism>
<protein>
    <submittedName>
        <fullName evidence="3">ATP-binding cassette sub-family A member 2</fullName>
    </submittedName>
</protein>
<dbReference type="GO" id="GO:0005524">
    <property type="term" value="F:ATP binding"/>
    <property type="evidence" value="ECO:0007669"/>
    <property type="project" value="UniProtKB-KW"/>
</dbReference>
<feature type="compositionally biased region" description="Polar residues" evidence="1">
    <location>
        <begin position="1"/>
        <end position="17"/>
    </location>
</feature>
<evidence type="ECO:0000256" key="1">
    <source>
        <dbReference type="SAM" id="MobiDB-lite"/>
    </source>
</evidence>
<proteinExistence type="predicted"/>
<keyword evidence="2" id="KW-1133">Transmembrane helix</keyword>
<comment type="caution">
    <text evidence="3">The sequence shown here is derived from an EMBL/GenBank/DDBJ whole genome shotgun (WGS) entry which is preliminary data.</text>
</comment>
<reference evidence="3 4" key="1">
    <citation type="submission" date="2021-06" db="EMBL/GenBank/DDBJ databases">
        <title>Caerostris extrusa draft genome.</title>
        <authorList>
            <person name="Kono N."/>
            <person name="Arakawa K."/>
        </authorList>
    </citation>
    <scope>NUCLEOTIDE SEQUENCE [LARGE SCALE GENOMIC DNA]</scope>
</reference>
<keyword evidence="2" id="KW-0812">Transmembrane</keyword>
<dbReference type="EMBL" id="BPLR01016862">
    <property type="protein sequence ID" value="GIY86930.1"/>
    <property type="molecule type" value="Genomic_DNA"/>
</dbReference>
<feature type="transmembrane region" description="Helical" evidence="2">
    <location>
        <begin position="75"/>
        <end position="92"/>
    </location>
</feature>
<dbReference type="AlphaFoldDB" id="A0AAV4WYA2"/>
<dbReference type="Proteomes" id="UP001054945">
    <property type="component" value="Unassembled WGS sequence"/>
</dbReference>
<sequence>MSTFSDSSPKQTNSSGFYDSVSPVPEENSPVHELNDISLSEVSSSEPANGSIFTTILLKRFYCTKRNWKGIFSQILLPAFFVSIAMSVALTAPKVEDLPPLVLSPSQYYNYTQPQGNIIPYSSNKLDVEDVEDRWSKDANSGQVSDTLYMPSGVGATCVFKSPFNNSFDENQFFCS</sequence>
<name>A0AAV4WYA2_CAEEX</name>
<evidence type="ECO:0000313" key="4">
    <source>
        <dbReference type="Proteomes" id="UP001054945"/>
    </source>
</evidence>
<gene>
    <name evidence="3" type="primary">ABCA2</name>
    <name evidence="3" type="ORF">CEXT_421611</name>
</gene>
<keyword evidence="2" id="KW-0472">Membrane</keyword>
<accession>A0AAV4WYA2</accession>
<feature type="region of interest" description="Disordered" evidence="1">
    <location>
        <begin position="1"/>
        <end position="31"/>
    </location>
</feature>
<evidence type="ECO:0000313" key="3">
    <source>
        <dbReference type="EMBL" id="GIY86930.1"/>
    </source>
</evidence>
<keyword evidence="3" id="KW-0547">Nucleotide-binding</keyword>
<keyword evidence="3" id="KW-0067">ATP-binding</keyword>
<keyword evidence="4" id="KW-1185">Reference proteome</keyword>
<evidence type="ECO:0000256" key="2">
    <source>
        <dbReference type="SAM" id="Phobius"/>
    </source>
</evidence>